<dbReference type="Pfam" id="PF01399">
    <property type="entry name" value="PCI"/>
    <property type="match status" value="1"/>
</dbReference>
<dbReference type="GO" id="GO:0008180">
    <property type="term" value="C:COP9 signalosome"/>
    <property type="evidence" value="ECO:0007669"/>
    <property type="project" value="UniProtKB-KW"/>
</dbReference>
<dbReference type="InterPro" id="IPR036390">
    <property type="entry name" value="WH_DNA-bd_sf"/>
</dbReference>
<dbReference type="SMART" id="SM00088">
    <property type="entry name" value="PINT"/>
    <property type="match status" value="1"/>
</dbReference>
<accession>A0A0R3T3R5</accession>
<feature type="compositionally biased region" description="Low complexity" evidence="3">
    <location>
        <begin position="208"/>
        <end position="221"/>
    </location>
</feature>
<sequence length="240" mass="26757">MASIAIPEEIIRKATEAPNVFTFAELHDLDSIKALPSNSELINLLNLFCYGVYGDHKGAPIPPLSDLQIRKLRLLTILTVCEYRHSISYDDLLKSLELTSLRELEDLIIELIYANALIGKLNQQKRLLLIESAIGRDFRREDLPKVKYDLNSWCNRVNKSLKDLADNLNAASALKAEYLASKPAESGNTNNNACQVVEKMEVDNGVGEESCSISEPSSSFSDKSRKGPLRVLQKGRKGPR</sequence>
<name>A0A0R3T3R5_RODNA</name>
<dbReference type="PROSITE" id="PS50250">
    <property type="entry name" value="PCI"/>
    <property type="match status" value="1"/>
</dbReference>
<feature type="region of interest" description="Disordered" evidence="3">
    <location>
        <begin position="207"/>
        <end position="240"/>
    </location>
</feature>
<dbReference type="STRING" id="102285.A0A0R3T3R5"/>
<dbReference type="Proteomes" id="UP000278807">
    <property type="component" value="Unassembled WGS sequence"/>
</dbReference>
<dbReference type="AlphaFoldDB" id="A0A0R3T3R5"/>
<feature type="domain" description="PCI" evidence="4">
    <location>
        <begin position="1"/>
        <end position="135"/>
    </location>
</feature>
<gene>
    <name evidence="5" type="ORF">HNAJ_LOCUS1663</name>
</gene>
<dbReference type="PANTHER" id="PTHR15350:SF5">
    <property type="entry name" value="COP9 SIGNALOSOME COMPLEX SUBUNIT 7"/>
    <property type="match status" value="1"/>
</dbReference>
<reference evidence="7" key="1">
    <citation type="submission" date="2017-02" db="UniProtKB">
        <authorList>
            <consortium name="WormBaseParasite"/>
        </authorList>
    </citation>
    <scope>IDENTIFICATION</scope>
</reference>
<protein>
    <submittedName>
        <fullName evidence="7">PCI domain-containing protein</fullName>
    </submittedName>
</protein>
<reference evidence="5 6" key="2">
    <citation type="submission" date="2018-11" db="EMBL/GenBank/DDBJ databases">
        <authorList>
            <consortium name="Pathogen Informatics"/>
        </authorList>
    </citation>
    <scope>NUCLEOTIDE SEQUENCE [LARGE SCALE GENOMIC DNA]</scope>
</reference>
<dbReference type="WBParaSite" id="HNAJ_0000166401-mRNA-1">
    <property type="protein sequence ID" value="HNAJ_0000166401-mRNA-1"/>
    <property type="gene ID" value="HNAJ_0000166401"/>
</dbReference>
<evidence type="ECO:0000313" key="5">
    <source>
        <dbReference type="EMBL" id="VDN97522.1"/>
    </source>
</evidence>
<evidence type="ECO:0000256" key="1">
    <source>
        <dbReference type="ARBA" id="ARBA00008482"/>
    </source>
</evidence>
<dbReference type="SUPFAM" id="SSF46785">
    <property type="entry name" value="Winged helix' DNA-binding domain"/>
    <property type="match status" value="1"/>
</dbReference>
<evidence type="ECO:0000256" key="2">
    <source>
        <dbReference type="ARBA" id="ARBA00022790"/>
    </source>
</evidence>
<dbReference type="EMBL" id="UZAE01000678">
    <property type="protein sequence ID" value="VDN97522.1"/>
    <property type="molecule type" value="Genomic_DNA"/>
</dbReference>
<keyword evidence="2" id="KW-0736">Signalosome</keyword>
<comment type="similarity">
    <text evidence="1">Belongs to the CSN7/EIF3M family. CSN7 subfamily.</text>
</comment>
<evidence type="ECO:0000256" key="3">
    <source>
        <dbReference type="SAM" id="MobiDB-lite"/>
    </source>
</evidence>
<evidence type="ECO:0000259" key="4">
    <source>
        <dbReference type="PROSITE" id="PS50250"/>
    </source>
</evidence>
<dbReference type="InterPro" id="IPR000717">
    <property type="entry name" value="PCI_dom"/>
</dbReference>
<dbReference type="OrthoDB" id="10265275at2759"/>
<evidence type="ECO:0000313" key="6">
    <source>
        <dbReference type="Proteomes" id="UP000278807"/>
    </source>
</evidence>
<evidence type="ECO:0000313" key="7">
    <source>
        <dbReference type="WBParaSite" id="HNAJ_0000166401-mRNA-1"/>
    </source>
</evidence>
<dbReference type="PANTHER" id="PTHR15350">
    <property type="entry name" value="COP9 SIGNALOSOME COMPLEX SUBUNIT 7/DENDRITIC CELL PROTEIN GA17"/>
    <property type="match status" value="1"/>
</dbReference>
<organism evidence="7">
    <name type="scientific">Rodentolepis nana</name>
    <name type="common">Dwarf tapeworm</name>
    <name type="synonym">Hymenolepis nana</name>
    <dbReference type="NCBI Taxonomy" id="102285"/>
    <lineage>
        <taxon>Eukaryota</taxon>
        <taxon>Metazoa</taxon>
        <taxon>Spiralia</taxon>
        <taxon>Lophotrochozoa</taxon>
        <taxon>Platyhelminthes</taxon>
        <taxon>Cestoda</taxon>
        <taxon>Eucestoda</taxon>
        <taxon>Cyclophyllidea</taxon>
        <taxon>Hymenolepididae</taxon>
        <taxon>Rodentolepis</taxon>
    </lineage>
</organism>
<keyword evidence="6" id="KW-1185">Reference proteome</keyword>
<proteinExistence type="inferred from homology"/>
<dbReference type="InterPro" id="IPR045237">
    <property type="entry name" value="COPS7/eIF3m"/>
</dbReference>